<dbReference type="FunFam" id="3.40.50.300:FF:000668">
    <property type="entry name" value="Chromosomal replication initiator protein DnaA"/>
    <property type="match status" value="1"/>
</dbReference>
<comment type="function">
    <text evidence="8 10">Plays an essential role in the initiation and regulation of chromosomal replication. ATP-DnaA binds to the origin of replication (oriC) to initiate formation of the DNA replication initiation complex once per cell cycle. Binds the DnaA box (a 9 base pair repeat at the origin) and separates the double-stranded (ds)DNA. Forms a right-handed helical filament on oriC DNA; dsDNA binds to the exterior of the filament while single-stranded (ss)DNA is stabiized in the filament's interior. The ATP-DnaA-oriC complex binds and stabilizes one strand of the AT-rich DNA unwinding element (DUE), permitting loading of DNA polymerase. After initiation quickly degrades to an ADP-DnaA complex that is not apt for DNA replication. Binds acidic phospholipids.</text>
</comment>
<keyword evidence="5 8" id="KW-0067">ATP-binding</keyword>
<sequence length="524" mass="56044">MEGTEQVATVAAPRMHARQLWQAVLGDLQVRLSRNAFDNWLRPTTIVEVSDDVATVAAPNTFSAATLQSRFAPQIERALAGIVGRPIQVQFTVLGAVGNAVPVAAGEPEDEADFPPGEPPPMFGDVPAPRAPGRAAPVSPPPTSRAPNAPSARTAAGASGRASAGAPAVPRPSTQLALAAAPAHGLNPRYVYESYVVGSSNRFAHAASLSVAEQPGGKFNPFFVHGGVGLGKTHLLHAIGHRALGLRPDLTIAYVSSEKFTNDLINAIRAQRMDEFRARYRTIDILMIDDIQFIAGKESTQEEFFHTFNALYQSGKQVIITSDKPPKSISALEDRLRSRFEGGLIADVQFPDYETRTAILRTKGEELGVAVPADVVEYVAQKDQSNIRELEGALNKILALAQITDRPLSLPLAMEALTDAAIGTRRVKTSPAAVVEAVAVYYKIGVAALRGRARSQEIVLPRQVAMFLARQETDASLVDIGRELGGRDHTTVMHGIAKIERDLSTNAALRGQVMAVREALFGGG</sequence>
<evidence type="ECO:0000256" key="11">
    <source>
        <dbReference type="RuleBase" id="RU004227"/>
    </source>
</evidence>
<evidence type="ECO:0000256" key="12">
    <source>
        <dbReference type="SAM" id="MobiDB-lite"/>
    </source>
</evidence>
<evidence type="ECO:0000256" key="4">
    <source>
        <dbReference type="ARBA" id="ARBA00022741"/>
    </source>
</evidence>
<comment type="caution">
    <text evidence="8">Lacks conserved residue(s) required for the propagation of feature annotation.</text>
</comment>
<evidence type="ECO:0000256" key="9">
    <source>
        <dbReference type="NCBIfam" id="TIGR00362"/>
    </source>
</evidence>
<dbReference type="NCBIfam" id="TIGR00362">
    <property type="entry name" value="DnaA"/>
    <property type="match status" value="1"/>
</dbReference>
<evidence type="ECO:0000256" key="2">
    <source>
        <dbReference type="ARBA" id="ARBA00022490"/>
    </source>
</evidence>
<keyword evidence="6 8" id="KW-0446">Lipid-binding</keyword>
<dbReference type="PRINTS" id="PR00051">
    <property type="entry name" value="DNAA"/>
</dbReference>
<dbReference type="PANTHER" id="PTHR30050">
    <property type="entry name" value="CHROMOSOMAL REPLICATION INITIATOR PROTEIN DNAA"/>
    <property type="match status" value="1"/>
</dbReference>
<dbReference type="InterPro" id="IPR013159">
    <property type="entry name" value="DnaA_C"/>
</dbReference>
<dbReference type="InterPro" id="IPR010921">
    <property type="entry name" value="Trp_repressor/repl_initiator"/>
</dbReference>
<gene>
    <name evidence="8" type="primary">dnaA</name>
    <name evidence="15" type="ORF">AVDCRST_MAG73-853</name>
</gene>
<dbReference type="InterPro" id="IPR001957">
    <property type="entry name" value="Chromosome_initiator_DnaA"/>
</dbReference>
<keyword evidence="2 8" id="KW-0963">Cytoplasm</keyword>
<dbReference type="InterPro" id="IPR024633">
    <property type="entry name" value="DnaA_N_dom"/>
</dbReference>
<dbReference type="InterPro" id="IPR020591">
    <property type="entry name" value="Chromosome_initiator_DnaA-like"/>
</dbReference>
<dbReference type="SMART" id="SM00382">
    <property type="entry name" value="AAA"/>
    <property type="match status" value="1"/>
</dbReference>
<evidence type="ECO:0000259" key="13">
    <source>
        <dbReference type="SMART" id="SM00382"/>
    </source>
</evidence>
<dbReference type="SUPFAM" id="SSF52540">
    <property type="entry name" value="P-loop containing nucleoside triphosphate hydrolases"/>
    <property type="match status" value="1"/>
</dbReference>
<dbReference type="SMART" id="SM00760">
    <property type="entry name" value="Bac_DnaA_C"/>
    <property type="match status" value="1"/>
</dbReference>
<feature type="domain" description="Chromosomal replication initiator DnaA C-terminal" evidence="14">
    <location>
        <begin position="430"/>
        <end position="499"/>
    </location>
</feature>
<dbReference type="Gene3D" id="3.40.50.300">
    <property type="entry name" value="P-loop containing nucleotide triphosphate hydrolases"/>
    <property type="match status" value="1"/>
</dbReference>
<feature type="binding site" evidence="8">
    <location>
        <position position="232"/>
    </location>
    <ligand>
        <name>ATP</name>
        <dbReference type="ChEBI" id="CHEBI:30616"/>
    </ligand>
</feature>
<evidence type="ECO:0000256" key="6">
    <source>
        <dbReference type="ARBA" id="ARBA00023121"/>
    </source>
</evidence>
<dbReference type="InterPro" id="IPR038454">
    <property type="entry name" value="DnaA_N_sf"/>
</dbReference>
<comment type="domain">
    <text evidence="8">Domain I is involved in oligomerization and binding regulators, domain II is flexibile and of varying length in different bacteria, domain III forms the AAA+ region, while domain IV binds dsDNA.</text>
</comment>
<organism evidence="15">
    <name type="scientific">uncultured Thermomicrobiales bacterium</name>
    <dbReference type="NCBI Taxonomy" id="1645740"/>
    <lineage>
        <taxon>Bacteria</taxon>
        <taxon>Pseudomonadati</taxon>
        <taxon>Thermomicrobiota</taxon>
        <taxon>Thermomicrobia</taxon>
        <taxon>Thermomicrobiales</taxon>
        <taxon>environmental samples</taxon>
    </lineage>
</organism>
<name>A0A6J4TQU8_9BACT</name>
<dbReference type="GO" id="GO:0008289">
    <property type="term" value="F:lipid binding"/>
    <property type="evidence" value="ECO:0007669"/>
    <property type="project" value="UniProtKB-KW"/>
</dbReference>
<dbReference type="HAMAP" id="MF_00377">
    <property type="entry name" value="DnaA_bact"/>
    <property type="match status" value="1"/>
</dbReference>
<dbReference type="InterPro" id="IPR027417">
    <property type="entry name" value="P-loop_NTPase"/>
</dbReference>
<dbReference type="EMBL" id="CADCWE010000047">
    <property type="protein sequence ID" value="CAA9529901.1"/>
    <property type="molecule type" value="Genomic_DNA"/>
</dbReference>
<feature type="compositionally biased region" description="Low complexity" evidence="12">
    <location>
        <begin position="145"/>
        <end position="170"/>
    </location>
</feature>
<comment type="subunit">
    <text evidence="8">Oligomerizes as a right-handed, spiral filament on DNA at oriC.</text>
</comment>
<evidence type="ECO:0000256" key="8">
    <source>
        <dbReference type="HAMAP-Rule" id="MF_00377"/>
    </source>
</evidence>
<comment type="subcellular location">
    <subcellularLocation>
        <location evidence="8">Cytoplasm</location>
    </subcellularLocation>
</comment>
<dbReference type="Pfam" id="PF11638">
    <property type="entry name" value="DnaA_N"/>
    <property type="match status" value="1"/>
</dbReference>
<dbReference type="PROSITE" id="PS01008">
    <property type="entry name" value="DNAA"/>
    <property type="match status" value="1"/>
</dbReference>
<dbReference type="GO" id="GO:0006270">
    <property type="term" value="P:DNA replication initiation"/>
    <property type="evidence" value="ECO:0007669"/>
    <property type="project" value="UniProtKB-UniRule"/>
</dbReference>
<accession>A0A6J4TQU8</accession>
<dbReference type="AlphaFoldDB" id="A0A6J4TQU8"/>
<feature type="region of interest" description="Domain III, AAA+ region" evidence="8">
    <location>
        <begin position="185"/>
        <end position="401"/>
    </location>
</feature>
<dbReference type="Pfam" id="PF00308">
    <property type="entry name" value="Bac_DnaA"/>
    <property type="match status" value="1"/>
</dbReference>
<dbReference type="InterPro" id="IPR018312">
    <property type="entry name" value="Chromosome_initiator_DnaA_CS"/>
</dbReference>
<dbReference type="InterPro" id="IPR013317">
    <property type="entry name" value="DnaA_dom"/>
</dbReference>
<keyword evidence="3 8" id="KW-0235">DNA replication</keyword>
<dbReference type="Gene3D" id="1.10.1750.10">
    <property type="match status" value="1"/>
</dbReference>
<dbReference type="CDD" id="cd00009">
    <property type="entry name" value="AAA"/>
    <property type="match status" value="1"/>
</dbReference>
<dbReference type="GO" id="GO:0005524">
    <property type="term" value="F:ATP binding"/>
    <property type="evidence" value="ECO:0007669"/>
    <property type="project" value="UniProtKB-UniRule"/>
</dbReference>
<evidence type="ECO:0000256" key="5">
    <source>
        <dbReference type="ARBA" id="ARBA00022840"/>
    </source>
</evidence>
<feature type="domain" description="AAA+ ATPase" evidence="13">
    <location>
        <begin position="218"/>
        <end position="346"/>
    </location>
</feature>
<proteinExistence type="inferred from homology"/>
<evidence type="ECO:0000313" key="15">
    <source>
        <dbReference type="EMBL" id="CAA9529901.1"/>
    </source>
</evidence>
<evidence type="ECO:0000256" key="3">
    <source>
        <dbReference type="ARBA" id="ARBA00022705"/>
    </source>
</evidence>
<dbReference type="PANTHER" id="PTHR30050:SF2">
    <property type="entry name" value="CHROMOSOMAL REPLICATION INITIATOR PROTEIN DNAA"/>
    <property type="match status" value="1"/>
</dbReference>
<dbReference type="SUPFAM" id="SSF48295">
    <property type="entry name" value="TrpR-like"/>
    <property type="match status" value="1"/>
</dbReference>
<feature type="binding site" evidence="8">
    <location>
        <position position="231"/>
    </location>
    <ligand>
        <name>ATP</name>
        <dbReference type="ChEBI" id="CHEBI:30616"/>
    </ligand>
</feature>
<dbReference type="GO" id="GO:0005886">
    <property type="term" value="C:plasma membrane"/>
    <property type="evidence" value="ECO:0007669"/>
    <property type="project" value="TreeGrafter"/>
</dbReference>
<keyword evidence="7 8" id="KW-0238">DNA-binding</keyword>
<reference evidence="15" key="1">
    <citation type="submission" date="2020-02" db="EMBL/GenBank/DDBJ databases">
        <authorList>
            <person name="Meier V. D."/>
        </authorList>
    </citation>
    <scope>NUCLEOTIDE SEQUENCE</scope>
    <source>
        <strain evidence="15">AVDCRST_MAG73</strain>
    </source>
</reference>
<dbReference type="GO" id="GO:0005737">
    <property type="term" value="C:cytoplasm"/>
    <property type="evidence" value="ECO:0007669"/>
    <property type="project" value="UniProtKB-SubCell"/>
</dbReference>
<feature type="region of interest" description="Domain I, interacts with DnaA modulators" evidence="8">
    <location>
        <begin position="1"/>
        <end position="111"/>
    </location>
</feature>
<dbReference type="GO" id="GO:0006275">
    <property type="term" value="P:regulation of DNA replication"/>
    <property type="evidence" value="ECO:0007669"/>
    <property type="project" value="UniProtKB-UniRule"/>
</dbReference>
<feature type="region of interest" description="Disordered" evidence="12">
    <location>
        <begin position="106"/>
        <end position="170"/>
    </location>
</feature>
<dbReference type="Gene3D" id="3.30.300.180">
    <property type="match status" value="1"/>
</dbReference>
<dbReference type="CDD" id="cd06571">
    <property type="entry name" value="Bac_DnaA_C"/>
    <property type="match status" value="1"/>
</dbReference>
<dbReference type="InterPro" id="IPR003593">
    <property type="entry name" value="AAA+_ATPase"/>
</dbReference>
<evidence type="ECO:0000259" key="14">
    <source>
        <dbReference type="SMART" id="SM00760"/>
    </source>
</evidence>
<dbReference type="GO" id="GO:0003688">
    <property type="term" value="F:DNA replication origin binding"/>
    <property type="evidence" value="ECO:0007669"/>
    <property type="project" value="UniProtKB-UniRule"/>
</dbReference>
<feature type="compositionally biased region" description="Low complexity" evidence="12">
    <location>
        <begin position="126"/>
        <end position="137"/>
    </location>
</feature>
<evidence type="ECO:0000256" key="10">
    <source>
        <dbReference type="RuleBase" id="RU000577"/>
    </source>
</evidence>
<dbReference type="Gene3D" id="1.10.8.60">
    <property type="match status" value="1"/>
</dbReference>
<feature type="region of interest" description="Domain IV, binds dsDNA" evidence="8">
    <location>
        <begin position="402"/>
        <end position="524"/>
    </location>
</feature>
<evidence type="ECO:0000256" key="1">
    <source>
        <dbReference type="ARBA" id="ARBA00006583"/>
    </source>
</evidence>
<evidence type="ECO:0000256" key="7">
    <source>
        <dbReference type="ARBA" id="ARBA00023125"/>
    </source>
</evidence>
<protein>
    <recommendedName>
        <fullName evidence="8 9">Chromosomal replication initiator protein DnaA</fullName>
    </recommendedName>
</protein>
<dbReference type="Pfam" id="PF08299">
    <property type="entry name" value="Bac_DnaA_C"/>
    <property type="match status" value="1"/>
</dbReference>
<comment type="similarity">
    <text evidence="1 8 11">Belongs to the DnaA family.</text>
</comment>
<feature type="binding site" evidence="8">
    <location>
        <position position="233"/>
    </location>
    <ligand>
        <name>ATP</name>
        <dbReference type="ChEBI" id="CHEBI:30616"/>
    </ligand>
</feature>
<feature type="binding site" evidence="8">
    <location>
        <position position="229"/>
    </location>
    <ligand>
        <name>ATP</name>
        <dbReference type="ChEBI" id="CHEBI:30616"/>
    </ligand>
</feature>
<keyword evidence="4 8" id="KW-0547">Nucleotide-binding</keyword>